<dbReference type="Pfam" id="PF07715">
    <property type="entry name" value="Plug"/>
    <property type="match status" value="1"/>
</dbReference>
<dbReference type="InterPro" id="IPR039426">
    <property type="entry name" value="TonB-dep_rcpt-like"/>
</dbReference>
<feature type="non-terminal residue" evidence="3">
    <location>
        <position position="188"/>
    </location>
</feature>
<dbReference type="Gene3D" id="2.170.130.10">
    <property type="entry name" value="TonB-dependent receptor, plug domain"/>
    <property type="match status" value="1"/>
</dbReference>
<name>A0A383DXD7_9ZZZZ</name>
<dbReference type="InterPro" id="IPR037066">
    <property type="entry name" value="Plug_dom_sf"/>
</dbReference>
<evidence type="ECO:0000313" key="3">
    <source>
        <dbReference type="EMBL" id="SVE48984.1"/>
    </source>
</evidence>
<dbReference type="GO" id="GO:0015344">
    <property type="term" value="F:siderophore uptake transmembrane transporter activity"/>
    <property type="evidence" value="ECO:0007669"/>
    <property type="project" value="TreeGrafter"/>
</dbReference>
<evidence type="ECO:0000256" key="1">
    <source>
        <dbReference type="ARBA" id="ARBA00022729"/>
    </source>
</evidence>
<proteinExistence type="predicted"/>
<evidence type="ECO:0000259" key="2">
    <source>
        <dbReference type="Pfam" id="PF07715"/>
    </source>
</evidence>
<dbReference type="GO" id="GO:0009279">
    <property type="term" value="C:cell outer membrane"/>
    <property type="evidence" value="ECO:0007669"/>
    <property type="project" value="TreeGrafter"/>
</dbReference>
<dbReference type="InterPro" id="IPR012910">
    <property type="entry name" value="Plug_dom"/>
</dbReference>
<gene>
    <name evidence="3" type="ORF">METZ01_LOCUS501838</name>
</gene>
<dbReference type="EMBL" id="UINC01220877">
    <property type="protein sequence ID" value="SVE48984.1"/>
    <property type="molecule type" value="Genomic_DNA"/>
</dbReference>
<reference evidence="3" key="1">
    <citation type="submission" date="2018-05" db="EMBL/GenBank/DDBJ databases">
        <authorList>
            <person name="Lanie J.A."/>
            <person name="Ng W.-L."/>
            <person name="Kazmierczak K.M."/>
            <person name="Andrzejewski T.M."/>
            <person name="Davidsen T.M."/>
            <person name="Wayne K.J."/>
            <person name="Tettelin H."/>
            <person name="Glass J.I."/>
            <person name="Rusch D."/>
            <person name="Podicherti R."/>
            <person name="Tsui H.-C.T."/>
            <person name="Winkler M.E."/>
        </authorList>
    </citation>
    <scope>NUCLEOTIDE SEQUENCE</scope>
</reference>
<feature type="domain" description="TonB-dependent receptor plug" evidence="2">
    <location>
        <begin position="51"/>
        <end position="152"/>
    </location>
</feature>
<dbReference type="AlphaFoldDB" id="A0A383DXD7"/>
<dbReference type="SUPFAM" id="SSF56935">
    <property type="entry name" value="Porins"/>
    <property type="match status" value="1"/>
</dbReference>
<dbReference type="PANTHER" id="PTHR30069">
    <property type="entry name" value="TONB-DEPENDENT OUTER MEMBRANE RECEPTOR"/>
    <property type="match status" value="1"/>
</dbReference>
<sequence>MGTLRFSLLAAMVGMLIPTLVSAADADESPPAEGVPEIVIMGSSQSPWDHVGASTVIDREDMTGTLGDLAEALDEQPGLRVTRLGGLGSFSMVSIRGSTADQVLILVDGIPLNAAEGGPVDLSTLPLGPIQTLEIHRGFSPSEVGSSALGGVLQIRTRNIDEDALELEGGGGSFATRSARAFVAGAAE</sequence>
<dbReference type="GO" id="GO:0044718">
    <property type="term" value="P:siderophore transmembrane transport"/>
    <property type="evidence" value="ECO:0007669"/>
    <property type="project" value="TreeGrafter"/>
</dbReference>
<protein>
    <recommendedName>
        <fullName evidence="2">TonB-dependent receptor plug domain-containing protein</fullName>
    </recommendedName>
</protein>
<accession>A0A383DXD7</accession>
<keyword evidence="1" id="KW-0732">Signal</keyword>
<dbReference type="PANTHER" id="PTHR30069:SF29">
    <property type="entry name" value="HEMOGLOBIN AND HEMOGLOBIN-HAPTOGLOBIN-BINDING PROTEIN 1-RELATED"/>
    <property type="match status" value="1"/>
</dbReference>
<organism evidence="3">
    <name type="scientific">marine metagenome</name>
    <dbReference type="NCBI Taxonomy" id="408172"/>
    <lineage>
        <taxon>unclassified sequences</taxon>
        <taxon>metagenomes</taxon>
        <taxon>ecological metagenomes</taxon>
    </lineage>
</organism>
<dbReference type="PROSITE" id="PS52016">
    <property type="entry name" value="TONB_DEPENDENT_REC_3"/>
    <property type="match status" value="1"/>
</dbReference>